<sequence length="308" mass="34183">MCRAASKEAAVRFELGIGPDSWGVWFPADPHQPPFEQFLDEVNRAGYRTIELGPYGYLPTDPVVLRTQLDAYKLRLSGGFLFGDMHGVDAWETLRPELDASCGLLQALGAQFLVLIEGMYTDLFTGKMVANAELTEQEWTRLADVSNRIGAYVADRYGLRAAFHPHAQTPIETEEQIERYLALTDPGLVSMCLDTGHHVYCGGDVVSFMRTHHERIPYLHIKSVNRGVMAEVASKGVPFADAVKMGAFTEPKEGAIDFKAFHQVLNEIDFEGIGIVEQDLYPTEFDRPLPIALSTREYLAAIGLADSV</sequence>
<dbReference type="Gene3D" id="3.20.20.150">
    <property type="entry name" value="Divalent-metal-dependent TIM barrel enzymes"/>
    <property type="match status" value="1"/>
</dbReference>
<dbReference type="PANTHER" id="PTHR12110">
    <property type="entry name" value="HYDROXYPYRUVATE ISOMERASE"/>
    <property type="match status" value="1"/>
</dbReference>
<dbReference type="Pfam" id="PF01261">
    <property type="entry name" value="AP_endonuc_2"/>
    <property type="match status" value="1"/>
</dbReference>
<feature type="domain" description="Xylose isomerase-like TIM barrel" evidence="1">
    <location>
        <begin position="39"/>
        <end position="278"/>
    </location>
</feature>
<dbReference type="EMBL" id="CAFBNE010000133">
    <property type="protein sequence ID" value="CAB4967046.1"/>
    <property type="molecule type" value="Genomic_DNA"/>
</dbReference>
<dbReference type="PANTHER" id="PTHR12110:SF41">
    <property type="entry name" value="INOSOSE DEHYDRATASE"/>
    <property type="match status" value="1"/>
</dbReference>
<protein>
    <submittedName>
        <fullName evidence="2">Unannotated protein</fullName>
    </submittedName>
</protein>
<proteinExistence type="predicted"/>
<evidence type="ECO:0000313" key="2">
    <source>
        <dbReference type="EMBL" id="CAB4967046.1"/>
    </source>
</evidence>
<gene>
    <name evidence="2" type="ORF">UFOPK3772_02895</name>
</gene>
<name>A0A6J7LFE0_9ZZZZ</name>
<accession>A0A6J7LFE0</accession>
<dbReference type="InterPro" id="IPR050312">
    <property type="entry name" value="IolE/XylAMocC-like"/>
</dbReference>
<organism evidence="2">
    <name type="scientific">freshwater metagenome</name>
    <dbReference type="NCBI Taxonomy" id="449393"/>
    <lineage>
        <taxon>unclassified sequences</taxon>
        <taxon>metagenomes</taxon>
        <taxon>ecological metagenomes</taxon>
    </lineage>
</organism>
<dbReference type="AlphaFoldDB" id="A0A6J7LFE0"/>
<dbReference type="SUPFAM" id="SSF51658">
    <property type="entry name" value="Xylose isomerase-like"/>
    <property type="match status" value="1"/>
</dbReference>
<dbReference type="InterPro" id="IPR013022">
    <property type="entry name" value="Xyl_isomerase-like_TIM-brl"/>
</dbReference>
<reference evidence="2" key="1">
    <citation type="submission" date="2020-05" db="EMBL/GenBank/DDBJ databases">
        <authorList>
            <person name="Chiriac C."/>
            <person name="Salcher M."/>
            <person name="Ghai R."/>
            <person name="Kavagutti S V."/>
        </authorList>
    </citation>
    <scope>NUCLEOTIDE SEQUENCE</scope>
</reference>
<evidence type="ECO:0000259" key="1">
    <source>
        <dbReference type="Pfam" id="PF01261"/>
    </source>
</evidence>
<dbReference type="InterPro" id="IPR036237">
    <property type="entry name" value="Xyl_isomerase-like_sf"/>
</dbReference>